<dbReference type="SUPFAM" id="SSF50475">
    <property type="entry name" value="FMN-binding split barrel"/>
    <property type="match status" value="1"/>
</dbReference>
<sequence length="143" mass="15707">MIDRAGLEVLSEEECFRLLTKAPIGRIVFTDRALPAIQPVNFAVHDRAVIIRVAANSRLATAASNAVVAFEVDEFDRDGGTRTGWDVVVVGHAAPITDPDQLREARQLDLRPWAPGIREHYIRIDLRMISGRRILPAADGGTA</sequence>
<reference evidence="1" key="1">
    <citation type="submission" date="2022-06" db="EMBL/GenBank/DDBJ databases">
        <title>Genomic Encyclopedia of Archaeal and Bacterial Type Strains, Phase II (KMG-II): from individual species to whole genera.</title>
        <authorList>
            <person name="Goeker M."/>
        </authorList>
    </citation>
    <scope>NUCLEOTIDE SEQUENCE</scope>
    <source>
        <strain evidence="1">DSM 43935</strain>
    </source>
</reference>
<dbReference type="Gene3D" id="2.30.110.10">
    <property type="entry name" value="Electron Transport, Fmn-binding Protein, Chain A"/>
    <property type="match status" value="1"/>
</dbReference>
<name>A0AAE3GMM0_9PSEU</name>
<evidence type="ECO:0000313" key="2">
    <source>
        <dbReference type="Proteomes" id="UP001206128"/>
    </source>
</evidence>
<comment type="caution">
    <text evidence="1">The sequence shown here is derived from an EMBL/GenBank/DDBJ whole genome shotgun (WGS) entry which is preliminary data.</text>
</comment>
<accession>A0AAE3GMM0</accession>
<organism evidence="1 2">
    <name type="scientific">Goodfellowiella coeruleoviolacea</name>
    <dbReference type="NCBI Taxonomy" id="334858"/>
    <lineage>
        <taxon>Bacteria</taxon>
        <taxon>Bacillati</taxon>
        <taxon>Actinomycetota</taxon>
        <taxon>Actinomycetes</taxon>
        <taxon>Pseudonocardiales</taxon>
        <taxon>Pseudonocardiaceae</taxon>
        <taxon>Goodfellowiella</taxon>
    </lineage>
</organism>
<proteinExistence type="predicted"/>
<protein>
    <submittedName>
        <fullName evidence="1">Nitroimidazol reductase NimA, pyridoxamine 5'-phosphate oxidase superfamily</fullName>
    </submittedName>
</protein>
<dbReference type="InterPro" id="IPR024747">
    <property type="entry name" value="Pyridox_Oxase-rel"/>
</dbReference>
<dbReference type="Pfam" id="PF12900">
    <property type="entry name" value="Pyridox_ox_2"/>
    <property type="match status" value="1"/>
</dbReference>
<gene>
    <name evidence="1" type="ORF">LX83_007065</name>
</gene>
<keyword evidence="2" id="KW-1185">Reference proteome</keyword>
<dbReference type="Proteomes" id="UP001206128">
    <property type="component" value="Unassembled WGS sequence"/>
</dbReference>
<dbReference type="InterPro" id="IPR012349">
    <property type="entry name" value="Split_barrel_FMN-bd"/>
</dbReference>
<dbReference type="EMBL" id="JAMTCK010000025">
    <property type="protein sequence ID" value="MCP2170174.1"/>
    <property type="molecule type" value="Genomic_DNA"/>
</dbReference>
<dbReference type="AlphaFoldDB" id="A0AAE3GMM0"/>
<evidence type="ECO:0000313" key="1">
    <source>
        <dbReference type="EMBL" id="MCP2170174.1"/>
    </source>
</evidence>
<dbReference type="RefSeq" id="WP_253780094.1">
    <property type="nucleotide sequence ID" value="NZ_JAMTCK010000025.1"/>
</dbReference>